<evidence type="ECO:0000313" key="3">
    <source>
        <dbReference type="Proteomes" id="UP000218160"/>
    </source>
</evidence>
<protein>
    <submittedName>
        <fullName evidence="2">Mobile element protein</fullName>
    </submittedName>
</protein>
<sequence>MVQCVFSTPLRSLQELIKSIFKLIQLSLSCPHYSCISKRVKTVNVTFKTKKKERIQHLAIDFTGLEV</sequence>
<feature type="domain" description="Transposase DDE" evidence="1">
    <location>
        <begin position="1"/>
        <end position="67"/>
    </location>
</feature>
<reference evidence="3" key="1">
    <citation type="submission" date="2017-04" db="EMBL/GenBank/DDBJ databases">
        <title>Genome evolution of the luminous symbionts of deep sea anglerfish.</title>
        <authorList>
            <person name="Hendry T.A."/>
        </authorList>
    </citation>
    <scope>NUCLEOTIDE SEQUENCE [LARGE SCALE GENOMIC DNA]</scope>
</reference>
<accession>A0A291B8D9</accession>
<organism evidence="2 3">
    <name type="scientific">Candidatus Enterovibrio altilux</name>
    <dbReference type="NCBI Taxonomy" id="1927128"/>
    <lineage>
        <taxon>Bacteria</taxon>
        <taxon>Pseudomonadati</taxon>
        <taxon>Pseudomonadota</taxon>
        <taxon>Gammaproteobacteria</taxon>
        <taxon>Vibrionales</taxon>
        <taxon>Vibrionaceae</taxon>
        <taxon>Enterovibrio</taxon>
    </lineage>
</organism>
<dbReference type="Proteomes" id="UP000218160">
    <property type="component" value="Chromosome 1"/>
</dbReference>
<dbReference type="InterPro" id="IPR053172">
    <property type="entry name" value="Tn903_transposase"/>
</dbReference>
<dbReference type="AlphaFoldDB" id="A0A291B8D9"/>
<evidence type="ECO:0000259" key="1">
    <source>
        <dbReference type="Pfam" id="PF13737"/>
    </source>
</evidence>
<gene>
    <name evidence="2" type="ORF">BTN50_0760</name>
</gene>
<proteinExistence type="predicted"/>
<dbReference type="PANTHER" id="PTHR34631:SF3">
    <property type="entry name" value="ISSOD12 TRANSPOSASE TNPA_ISSOD12"/>
    <property type="match status" value="1"/>
</dbReference>
<dbReference type="InterPro" id="IPR025668">
    <property type="entry name" value="Tnp_DDE_dom"/>
</dbReference>
<keyword evidence="3" id="KW-1185">Reference proteome</keyword>
<dbReference type="PANTHER" id="PTHR34631">
    <property type="match status" value="1"/>
</dbReference>
<dbReference type="KEGG" id="elux:BTN50_0760"/>
<name>A0A291B8D9_9GAMM</name>
<evidence type="ECO:0000313" key="2">
    <source>
        <dbReference type="EMBL" id="ATF09274.1"/>
    </source>
</evidence>
<dbReference type="EMBL" id="CP020660">
    <property type="protein sequence ID" value="ATF09274.1"/>
    <property type="molecule type" value="Genomic_DNA"/>
</dbReference>
<dbReference type="Pfam" id="PF13737">
    <property type="entry name" value="DDE_Tnp_1_5"/>
    <property type="match status" value="1"/>
</dbReference>